<dbReference type="GO" id="GO:0004540">
    <property type="term" value="F:RNA nuclease activity"/>
    <property type="evidence" value="ECO:0007669"/>
    <property type="project" value="InterPro"/>
</dbReference>
<evidence type="ECO:0000259" key="6">
    <source>
        <dbReference type="Pfam" id="PF01850"/>
    </source>
</evidence>
<dbReference type="Proteomes" id="UP000019151">
    <property type="component" value="Plasmid 2"/>
</dbReference>
<comment type="function">
    <text evidence="5">Toxic component of a toxin-antitoxin (TA) system. An RNase.</text>
</comment>
<feature type="domain" description="PIN" evidence="6">
    <location>
        <begin position="19"/>
        <end position="147"/>
    </location>
</feature>
<keyword evidence="8" id="KW-1185">Reference proteome</keyword>
<dbReference type="InParanoid" id="W0RSJ6"/>
<dbReference type="GO" id="GO:0090729">
    <property type="term" value="F:toxin activity"/>
    <property type="evidence" value="ECO:0007669"/>
    <property type="project" value="UniProtKB-KW"/>
</dbReference>
<dbReference type="Gene3D" id="3.40.50.1010">
    <property type="entry name" value="5'-nuclease"/>
    <property type="match status" value="1"/>
</dbReference>
<evidence type="ECO:0000313" key="8">
    <source>
        <dbReference type="Proteomes" id="UP000019151"/>
    </source>
</evidence>
<gene>
    <name evidence="5" type="primary">vapC</name>
    <name evidence="7" type="ORF">J421_5735</name>
</gene>
<keyword evidence="1 5" id="KW-1277">Toxin-antitoxin system</keyword>
<evidence type="ECO:0000256" key="4">
    <source>
        <dbReference type="ARBA" id="ARBA00022801"/>
    </source>
</evidence>
<dbReference type="GO" id="GO:0016787">
    <property type="term" value="F:hydrolase activity"/>
    <property type="evidence" value="ECO:0007669"/>
    <property type="project" value="UniProtKB-KW"/>
</dbReference>
<keyword evidence="2 5" id="KW-0540">Nuclease</keyword>
<keyword evidence="5" id="KW-0460">Magnesium</keyword>
<evidence type="ECO:0000256" key="5">
    <source>
        <dbReference type="HAMAP-Rule" id="MF_00265"/>
    </source>
</evidence>
<feature type="binding site" evidence="5">
    <location>
        <position position="122"/>
    </location>
    <ligand>
        <name>Mg(2+)</name>
        <dbReference type="ChEBI" id="CHEBI:18420"/>
    </ligand>
</feature>
<dbReference type="RefSeq" id="WP_025414577.1">
    <property type="nucleotide sequence ID" value="NZ_CP007130.1"/>
</dbReference>
<dbReference type="InterPro" id="IPR029060">
    <property type="entry name" value="PIN-like_dom_sf"/>
</dbReference>
<sequence length="161" mass="17579">MAAGGRGARDARDARETRYILDTQFYVDVLRGAPGASDTLRLLAARVAAVDFHALVGAELLIGAVDAAAAAAIRRSLVDRFKPARVLVPDCDDVLAAGDALRALREKDGAHPEHERRSFWNDVLIAVSCRRRGRVLVSRDRDHDRIALVVKHRVVASLPEL</sequence>
<name>W0RSJ6_9BACT</name>
<evidence type="ECO:0000256" key="2">
    <source>
        <dbReference type="ARBA" id="ARBA00022722"/>
    </source>
</evidence>
<evidence type="ECO:0000256" key="3">
    <source>
        <dbReference type="ARBA" id="ARBA00022723"/>
    </source>
</evidence>
<dbReference type="HAMAP" id="MF_00265">
    <property type="entry name" value="VapC_Nob1"/>
    <property type="match status" value="1"/>
</dbReference>
<geneLocation type="plasmid" evidence="7 8">
    <name>2</name>
</geneLocation>
<dbReference type="HOGENOM" id="CLU_1641325_0_0_0"/>
<keyword evidence="5" id="KW-0800">Toxin</keyword>
<dbReference type="SUPFAM" id="SSF88723">
    <property type="entry name" value="PIN domain-like"/>
    <property type="match status" value="1"/>
</dbReference>
<dbReference type="Pfam" id="PF01850">
    <property type="entry name" value="PIN"/>
    <property type="match status" value="1"/>
</dbReference>
<keyword evidence="3 5" id="KW-0479">Metal-binding</keyword>
<dbReference type="EMBL" id="CP007130">
    <property type="protein sequence ID" value="AHG93270.1"/>
    <property type="molecule type" value="Genomic_DNA"/>
</dbReference>
<protein>
    <recommendedName>
        <fullName evidence="5">Ribonuclease VapC</fullName>
        <shortName evidence="5">RNase VapC</shortName>
        <ecNumber evidence="5">3.1.-.-</ecNumber>
    </recommendedName>
    <alternativeName>
        <fullName evidence="5">Toxin VapC</fullName>
    </alternativeName>
</protein>
<keyword evidence="4 5" id="KW-0378">Hydrolase</keyword>
<dbReference type="InterPro" id="IPR022907">
    <property type="entry name" value="VapC_family"/>
</dbReference>
<organism evidence="7 8">
    <name type="scientific">Gemmatirosa kalamazoonensis</name>
    <dbReference type="NCBI Taxonomy" id="861299"/>
    <lineage>
        <taxon>Bacteria</taxon>
        <taxon>Pseudomonadati</taxon>
        <taxon>Gemmatimonadota</taxon>
        <taxon>Gemmatimonadia</taxon>
        <taxon>Gemmatimonadales</taxon>
        <taxon>Gemmatimonadaceae</taxon>
        <taxon>Gemmatirosa</taxon>
    </lineage>
</organism>
<comment type="similarity">
    <text evidence="5">Belongs to the PINc/VapC protein family.</text>
</comment>
<dbReference type="GO" id="GO:0000287">
    <property type="term" value="F:magnesium ion binding"/>
    <property type="evidence" value="ECO:0007669"/>
    <property type="project" value="UniProtKB-UniRule"/>
</dbReference>
<dbReference type="EC" id="3.1.-.-" evidence="5"/>
<feature type="binding site" evidence="5">
    <location>
        <position position="22"/>
    </location>
    <ligand>
        <name>Mg(2+)</name>
        <dbReference type="ChEBI" id="CHEBI:18420"/>
    </ligand>
</feature>
<evidence type="ECO:0000313" key="7">
    <source>
        <dbReference type="EMBL" id="AHG93270.1"/>
    </source>
</evidence>
<keyword evidence="7" id="KW-0614">Plasmid</keyword>
<evidence type="ECO:0000256" key="1">
    <source>
        <dbReference type="ARBA" id="ARBA00022649"/>
    </source>
</evidence>
<proteinExistence type="inferred from homology"/>
<accession>W0RSJ6</accession>
<reference evidence="7 8" key="1">
    <citation type="journal article" date="2014" name="Genome Announc.">
        <title>Genome Sequence and Methylome of Soil Bacterium Gemmatirosa kalamazoonensis KBS708T, a Member of the Rarely Cultivated Gemmatimonadetes Phylum.</title>
        <authorList>
            <person name="Debruyn J.M."/>
            <person name="Radosevich M."/>
            <person name="Wommack K.E."/>
            <person name="Polson S.W."/>
            <person name="Hauser L.J."/>
            <person name="Fawaz M.N."/>
            <person name="Korlach J."/>
            <person name="Tsai Y.C."/>
        </authorList>
    </citation>
    <scope>NUCLEOTIDE SEQUENCE [LARGE SCALE GENOMIC DNA]</scope>
    <source>
        <strain evidence="7 8">KBS708</strain>
        <plasmid evidence="8">Plasmid 2</plasmid>
    </source>
</reference>
<dbReference type="KEGG" id="gba:J421_5735"/>
<comment type="cofactor">
    <cofactor evidence="5">
        <name>Mg(2+)</name>
        <dbReference type="ChEBI" id="CHEBI:18420"/>
    </cofactor>
</comment>
<dbReference type="AlphaFoldDB" id="W0RSJ6"/>
<dbReference type="InterPro" id="IPR002716">
    <property type="entry name" value="PIN_dom"/>
</dbReference>